<name>A0ACD5HHC5_9PROT</name>
<accession>A0ACD5HHC5</accession>
<evidence type="ECO:0000313" key="1">
    <source>
        <dbReference type="EMBL" id="XRI73321.1"/>
    </source>
</evidence>
<gene>
    <name evidence="1" type="ORF">HHS34_012900</name>
</gene>
<keyword evidence="2" id="KW-1185">Reference proteome</keyword>
<dbReference type="Proteomes" id="UP001195965">
    <property type="component" value="Chromosome"/>
</dbReference>
<evidence type="ECO:0000313" key="2">
    <source>
        <dbReference type="Proteomes" id="UP001195965"/>
    </source>
</evidence>
<protein>
    <submittedName>
        <fullName evidence="1">DUF3037 domain-containing protein</fullName>
    </submittedName>
</protein>
<organism evidence="1 2">
    <name type="scientific">Acidithiobacillus montserratensis</name>
    <dbReference type="NCBI Taxonomy" id="2729135"/>
    <lineage>
        <taxon>Bacteria</taxon>
        <taxon>Pseudomonadati</taxon>
        <taxon>Pseudomonadota</taxon>
        <taxon>Acidithiobacillia</taxon>
        <taxon>Acidithiobacillales</taxon>
        <taxon>Acidithiobacillaceae</taxon>
        <taxon>Acidithiobacillus</taxon>
    </lineage>
</organism>
<sequence length="167" mass="19817">MTIWDAICSTVPAEWWFLDSEQTLPKDFDCNFAKQMLLRYQENGFWILEFEMKKFTCIYAIVRFTPFVETGEFAKAYIATMKNLHDEMERLSIVFVRAEKLIKTPKKFAETLFAEVIKSRETVIQFSEPRVVIAEDLQIVNDLFNHYVQRDFVAQNAQEKILEHQNE</sequence>
<reference evidence="1 2" key="1">
    <citation type="journal article" date="2021" name="ISME J.">
        <title>Genomic evolution of the class Acidithiobacillia: deep-branching Proteobacteria living in extreme acidic conditions.</title>
        <authorList>
            <person name="Moya-Beltran A."/>
            <person name="Beard S."/>
            <person name="Rojas-Villalobos C."/>
            <person name="Issotta F."/>
            <person name="Gallardo Y."/>
            <person name="Ulloa R."/>
            <person name="Giaveno A."/>
            <person name="Degli Esposti M."/>
            <person name="Johnson D.B."/>
            <person name="Quatrini R."/>
        </authorList>
    </citation>
    <scope>NUCLEOTIDE SEQUENCE [LARGE SCALE GENOMIC DNA]</scope>
    <source>
        <strain evidence="1 2">GG1-14</strain>
    </source>
</reference>
<dbReference type="EMBL" id="CP127526">
    <property type="protein sequence ID" value="XRI73321.1"/>
    <property type="molecule type" value="Genomic_DNA"/>
</dbReference>
<proteinExistence type="predicted"/>